<evidence type="ECO:0000313" key="2">
    <source>
        <dbReference type="EMBL" id="KAJ8873741.1"/>
    </source>
</evidence>
<evidence type="ECO:0000313" key="3">
    <source>
        <dbReference type="Proteomes" id="UP001159363"/>
    </source>
</evidence>
<name>A0ABQ9GP02_9NEOP</name>
<gene>
    <name evidence="2" type="ORF">PR048_024575</name>
</gene>
<comment type="caution">
    <text evidence="2">The sequence shown here is derived from an EMBL/GenBank/DDBJ whole genome shotgun (WGS) entry which is preliminary data.</text>
</comment>
<accession>A0ABQ9GP02</accession>
<sequence length="469" mass="52334">MERHRNEGAGKTGDPRENPRPSEGKFLLANYGHTVSELCNTDWSSQARKGLPTKTRGQQPKENCTYAIGYWSLPFARSPLNEALRDLCVTERGNEEIHSSVTSTFGVVCTPASRSDVALVARLRQDLQPVASVHLSVGRFTTEPRPSIRPSNIRTKYKQPMAMAASRRLQLHQHRGSLYCRRPLESRRSLNSFAMTRPGDWHPNHKVRCSGPEPLVTRSRASAVHRACSAIVGSDRVLPPHSAAVARVGKRPTKRLAVRAHTRSTFKSAHFTVSNLLLKIHHFKRDNPDKTRRPTASSGMIPKCGNPGVTRPGIGWPWWEERRLTAQPPRPLRMGSYFCCCSSSLEHVPQSGGCTNPLGKGRGLVHPVVFHLIAVGKEKLTSSSHRTHTIMNASPTRISELVSPPSWSRLNARGYRCKDILIIALASFSERLLRITFCIEPVYLYCCALAALYARAEKENREVIWAAID</sequence>
<dbReference type="Proteomes" id="UP001159363">
    <property type="component" value="Chromosome 9"/>
</dbReference>
<keyword evidence="3" id="KW-1185">Reference proteome</keyword>
<proteinExistence type="predicted"/>
<dbReference type="EMBL" id="JARBHB010000010">
    <property type="protein sequence ID" value="KAJ8873741.1"/>
    <property type="molecule type" value="Genomic_DNA"/>
</dbReference>
<reference evidence="2 3" key="1">
    <citation type="submission" date="2023-02" db="EMBL/GenBank/DDBJ databases">
        <title>LHISI_Scaffold_Assembly.</title>
        <authorList>
            <person name="Stuart O.P."/>
            <person name="Cleave R."/>
            <person name="Magrath M.J.L."/>
            <person name="Mikheyev A.S."/>
        </authorList>
    </citation>
    <scope>NUCLEOTIDE SEQUENCE [LARGE SCALE GENOMIC DNA]</scope>
    <source>
        <strain evidence="2">Daus_M_001</strain>
        <tissue evidence="2">Leg muscle</tissue>
    </source>
</reference>
<organism evidence="2 3">
    <name type="scientific">Dryococelus australis</name>
    <dbReference type="NCBI Taxonomy" id="614101"/>
    <lineage>
        <taxon>Eukaryota</taxon>
        <taxon>Metazoa</taxon>
        <taxon>Ecdysozoa</taxon>
        <taxon>Arthropoda</taxon>
        <taxon>Hexapoda</taxon>
        <taxon>Insecta</taxon>
        <taxon>Pterygota</taxon>
        <taxon>Neoptera</taxon>
        <taxon>Polyneoptera</taxon>
        <taxon>Phasmatodea</taxon>
        <taxon>Verophasmatodea</taxon>
        <taxon>Anareolatae</taxon>
        <taxon>Phasmatidae</taxon>
        <taxon>Eurycanthinae</taxon>
        <taxon>Dryococelus</taxon>
    </lineage>
</organism>
<feature type="region of interest" description="Disordered" evidence="1">
    <location>
        <begin position="286"/>
        <end position="306"/>
    </location>
</feature>
<feature type="compositionally biased region" description="Basic and acidic residues" evidence="1">
    <location>
        <begin position="1"/>
        <end position="23"/>
    </location>
</feature>
<feature type="region of interest" description="Disordered" evidence="1">
    <location>
        <begin position="1"/>
        <end position="25"/>
    </location>
</feature>
<protein>
    <submittedName>
        <fullName evidence="2">Uncharacterized protein</fullName>
    </submittedName>
</protein>
<evidence type="ECO:0000256" key="1">
    <source>
        <dbReference type="SAM" id="MobiDB-lite"/>
    </source>
</evidence>